<organism evidence="3 4">
    <name type="scientific">Flavobacterium sufflavum</name>
    <dbReference type="NCBI Taxonomy" id="1921138"/>
    <lineage>
        <taxon>Bacteria</taxon>
        <taxon>Pseudomonadati</taxon>
        <taxon>Bacteroidota</taxon>
        <taxon>Flavobacteriia</taxon>
        <taxon>Flavobacteriales</taxon>
        <taxon>Flavobacteriaceae</taxon>
        <taxon>Flavobacterium</taxon>
    </lineage>
</organism>
<protein>
    <submittedName>
        <fullName evidence="3">Glycosyl hydrolase</fullName>
    </submittedName>
</protein>
<dbReference type="GO" id="GO:0004553">
    <property type="term" value="F:hydrolase activity, hydrolyzing O-glycosyl compounds"/>
    <property type="evidence" value="ECO:0007669"/>
    <property type="project" value="InterPro"/>
</dbReference>
<dbReference type="SUPFAM" id="SSF51011">
    <property type="entry name" value="Glycosyl hydrolase domain"/>
    <property type="match status" value="1"/>
</dbReference>
<dbReference type="AlphaFoldDB" id="A0A3S2UHW1"/>
<dbReference type="Proteomes" id="UP000285211">
    <property type="component" value="Unassembled WGS sequence"/>
</dbReference>
<accession>A0A3S2UHW1</accession>
<evidence type="ECO:0000313" key="4">
    <source>
        <dbReference type="Proteomes" id="UP000285211"/>
    </source>
</evidence>
<keyword evidence="3" id="KW-0378">Hydrolase</keyword>
<dbReference type="PANTHER" id="PTHR42767">
    <property type="entry name" value="ENDO-BETA-1,6-GALACTANASE"/>
    <property type="match status" value="1"/>
</dbReference>
<evidence type="ECO:0000313" key="3">
    <source>
        <dbReference type="EMBL" id="RVT74859.1"/>
    </source>
</evidence>
<feature type="signal peptide" evidence="1">
    <location>
        <begin position="1"/>
        <end position="19"/>
    </location>
</feature>
<dbReference type="InterPro" id="IPR039743">
    <property type="entry name" value="6GAL/EXGAL"/>
</dbReference>
<dbReference type="InterPro" id="IPR017853">
    <property type="entry name" value="GH"/>
</dbReference>
<dbReference type="OrthoDB" id="9806701at2"/>
<feature type="domain" description="Endo-beta-1,6-galactanase-like" evidence="2">
    <location>
        <begin position="38"/>
        <end position="408"/>
    </location>
</feature>
<dbReference type="PANTHER" id="PTHR42767:SF1">
    <property type="entry name" value="ENDO-BETA-1,6-GALACTANASE-LIKE DOMAIN-CONTAINING PROTEIN"/>
    <property type="match status" value="1"/>
</dbReference>
<keyword evidence="1" id="KW-0732">Signal</keyword>
<dbReference type="InterPro" id="IPR013780">
    <property type="entry name" value="Glyco_hydro_b"/>
</dbReference>
<sequence>MRKLKITLTSLFFSGLLFLSCSSEVNLDPPPKASEVRDINIDLSQELQTMDGFGASDAWRTQMVGKNWPIDKRNAIADLLFSKEFDASGNPKGIGLSIWRFYLGAGSMEQGGNSNITDEWRRAECFQKTDGSYDWTKQAGQRWFLQAAKSRGVDKFLAFTVSPPVQMTINGKAFSPQKNNMNIKPGMLTNYADFLVDCIDNLQRNEGVTFDYLSPINEPQWDWMAGNNGQASQEGTPATNQEMFDFTKLLSDKMKAKSLNTEIVLGEAAQVNYLYENVNGENRDDQINAFFGTTSTNIAQLPNVKKVISGHSYFTSWPVNDMISHREKLNSRVKQMGNLKYWQTEYSILENPGAAEIPGGSGNQRDLGMKTALFVARTIHNDISVANASSWQWWTALSRYDYKDGLIYLDNGANNGLSTSVAADANYCKTDGFYHDSKLLWALGNYSLFVRPGMIRLQIANQNAVAAATDVMLTAYKDVSKKKLVIVAVNYSDSSRSYKLNLNGTTVKNNELTPYVTSENSNLKKATNVTADKFEIPARSIVSYTATYN</sequence>
<evidence type="ECO:0000259" key="2">
    <source>
        <dbReference type="Pfam" id="PF14587"/>
    </source>
</evidence>
<dbReference type="SUPFAM" id="SSF51445">
    <property type="entry name" value="(Trans)glycosidases"/>
    <property type="match status" value="1"/>
</dbReference>
<dbReference type="InterPro" id="IPR039514">
    <property type="entry name" value="6GAL-like"/>
</dbReference>
<dbReference type="EMBL" id="SACJ01000007">
    <property type="protein sequence ID" value="RVT74859.1"/>
    <property type="molecule type" value="Genomic_DNA"/>
</dbReference>
<dbReference type="Gene3D" id="3.20.20.80">
    <property type="entry name" value="Glycosidases"/>
    <property type="match status" value="1"/>
</dbReference>
<proteinExistence type="predicted"/>
<reference evidence="3 4" key="1">
    <citation type="submission" date="2019-01" db="EMBL/GenBank/DDBJ databases">
        <authorList>
            <person name="Chen W.-M."/>
        </authorList>
    </citation>
    <scope>NUCLEOTIDE SEQUENCE [LARGE SCALE GENOMIC DNA]</scope>
    <source>
        <strain evidence="3 4">BBQ-12</strain>
    </source>
</reference>
<evidence type="ECO:0000256" key="1">
    <source>
        <dbReference type="SAM" id="SignalP"/>
    </source>
</evidence>
<dbReference type="Pfam" id="PF14587">
    <property type="entry name" value="Glyco_hydr_30_2"/>
    <property type="match status" value="1"/>
</dbReference>
<dbReference type="Gene3D" id="2.60.40.1180">
    <property type="entry name" value="Golgi alpha-mannosidase II"/>
    <property type="match status" value="1"/>
</dbReference>
<gene>
    <name evidence="3" type="ORF">EOD40_11830</name>
</gene>
<dbReference type="PROSITE" id="PS51257">
    <property type="entry name" value="PROKAR_LIPOPROTEIN"/>
    <property type="match status" value="1"/>
</dbReference>
<dbReference type="RefSeq" id="WP_128195783.1">
    <property type="nucleotide sequence ID" value="NZ_SACJ01000007.1"/>
</dbReference>
<feature type="chain" id="PRO_5018674797" evidence="1">
    <location>
        <begin position="20"/>
        <end position="549"/>
    </location>
</feature>
<comment type="caution">
    <text evidence="3">The sequence shown here is derived from an EMBL/GenBank/DDBJ whole genome shotgun (WGS) entry which is preliminary data.</text>
</comment>
<name>A0A3S2UHW1_9FLAO</name>
<keyword evidence="4" id="KW-1185">Reference proteome</keyword>